<reference evidence="11" key="1">
    <citation type="submission" date="2021-01" db="UniProtKB">
        <authorList>
            <consortium name="EnsemblMetazoa"/>
        </authorList>
    </citation>
    <scope>IDENTIFICATION</scope>
    <source>
        <strain evidence="11">DH4</strain>
    </source>
</reference>
<reference evidence="13" key="2">
    <citation type="submission" date="2025-04" db="UniProtKB">
        <authorList>
            <consortium name="RefSeq"/>
        </authorList>
    </citation>
    <scope>IDENTIFICATION</scope>
    <source>
        <strain evidence="13">DH4</strain>
        <tissue evidence="13">Whole body</tissue>
    </source>
</reference>
<evidence type="ECO:0000256" key="9">
    <source>
        <dbReference type="SAM" id="MobiDB-lite"/>
    </source>
</evidence>
<feature type="compositionally biased region" description="Low complexity" evidence="9">
    <location>
        <begin position="341"/>
        <end position="360"/>
    </location>
</feature>
<keyword evidence="12" id="KW-1185">Reference proteome</keyword>
<dbReference type="OrthoDB" id="10012075at2759"/>
<comment type="subcellular location">
    <subcellularLocation>
        <location evidence="1">Cell membrane</location>
    </subcellularLocation>
</comment>
<evidence type="ECO:0000313" key="13">
    <source>
        <dbReference type="RefSeq" id="XP_006569751.2"/>
    </source>
</evidence>
<keyword evidence="2" id="KW-1003">Cell membrane</keyword>
<dbReference type="KEGG" id="ame:414025"/>
<dbReference type="AlphaFoldDB" id="A0A7M7GY91"/>
<sequence length="468" mass="52257">MFGERAKNRVLGSVGNRSRFFTATLFLLSTFATSVWTDNTTGSIEGPSFTVPITNVTIPMGREAVLTCVVANLSIYKVAWLRVDTQTILTIANHVITKNHRIGVTHTERKTWHLHIRDVTESDRGAYMCQINTDPMKSQTGYLDVVVPPDILDYMTSTDMIIREGSNVTLRCAAKGSPTPSITWRREGGESIFLENGEEVKIVEGSIFNITKINRLQMGAYLCIASNGIPPTVSKRIMLTVQFSPMISIQNQLVGAQEGQRMTLECNSEAFPQLINYWTKENNEIIENGDKYNQSFTNNVYKVHMKLTILATEMSDYGTYKCISKNSLGETDGSIKLYHIPTPTTQPRTTTTTTPVPTTTNEEVENIQNSRQRPEPSADPGAYQITDSSLPNIEHRTDDIHLHGRASSNSYNDVENVITINERKSIDNEIRPRRIDNTAQSMSSRDSNSNFQVQTTTAICIILLSALS</sequence>
<protein>
    <submittedName>
        <fullName evidence="13">Neurotrimin isoform X1</fullName>
    </submittedName>
</protein>
<evidence type="ECO:0000256" key="7">
    <source>
        <dbReference type="ARBA" id="ARBA00023180"/>
    </source>
</evidence>
<dbReference type="FunFam" id="2.60.40.10:FF:000392">
    <property type="entry name" value="CLUMA_CG000981, isoform A"/>
    <property type="match status" value="1"/>
</dbReference>
<feature type="compositionally biased region" description="Polar residues" evidence="9">
    <location>
        <begin position="437"/>
        <end position="450"/>
    </location>
</feature>
<dbReference type="FunFam" id="2.60.40.10:FF:000376">
    <property type="entry name" value="CLUMA_CG000981, isoform A"/>
    <property type="match status" value="1"/>
</dbReference>
<dbReference type="RefSeq" id="XP_006569751.2">
    <property type="nucleotide sequence ID" value="XM_006569688.3"/>
</dbReference>
<evidence type="ECO:0000256" key="8">
    <source>
        <dbReference type="ARBA" id="ARBA00023319"/>
    </source>
</evidence>
<evidence type="ECO:0000256" key="6">
    <source>
        <dbReference type="ARBA" id="ARBA00023157"/>
    </source>
</evidence>
<dbReference type="Pfam" id="PF07686">
    <property type="entry name" value="V-set"/>
    <property type="match status" value="1"/>
</dbReference>
<dbReference type="EnsemblMetazoa" id="XM_006569688">
    <property type="protein sequence ID" value="XP_006569751"/>
    <property type="gene ID" value="LOC414025"/>
</dbReference>
<dbReference type="InterPro" id="IPR051170">
    <property type="entry name" value="Neural/epithelial_adhesion"/>
</dbReference>
<dbReference type="PANTHER" id="PTHR12231">
    <property type="entry name" value="CTX-RELATED TYPE I TRANSMEMBRANE PROTEIN"/>
    <property type="match status" value="1"/>
</dbReference>
<keyword evidence="6" id="KW-1015">Disulfide bond</keyword>
<dbReference type="FunFam" id="2.60.40.10:FF:000328">
    <property type="entry name" value="CLUMA_CG000981, isoform A"/>
    <property type="match status" value="1"/>
</dbReference>
<gene>
    <name evidence="13" type="primary">LOC414025</name>
</gene>
<organism evidence="11">
    <name type="scientific">Apis mellifera</name>
    <name type="common">Honeybee</name>
    <dbReference type="NCBI Taxonomy" id="7460"/>
    <lineage>
        <taxon>Eukaryota</taxon>
        <taxon>Metazoa</taxon>
        <taxon>Ecdysozoa</taxon>
        <taxon>Arthropoda</taxon>
        <taxon>Hexapoda</taxon>
        <taxon>Insecta</taxon>
        <taxon>Pterygota</taxon>
        <taxon>Neoptera</taxon>
        <taxon>Endopterygota</taxon>
        <taxon>Hymenoptera</taxon>
        <taxon>Apocrita</taxon>
        <taxon>Aculeata</taxon>
        <taxon>Apoidea</taxon>
        <taxon>Anthophila</taxon>
        <taxon>Apidae</taxon>
        <taxon>Apis</taxon>
    </lineage>
</organism>
<keyword evidence="5" id="KW-0472">Membrane</keyword>
<dbReference type="GeneID" id="414025"/>
<accession>A0A7M7GY91</accession>
<dbReference type="InterPro" id="IPR036179">
    <property type="entry name" value="Ig-like_dom_sf"/>
</dbReference>
<evidence type="ECO:0000256" key="3">
    <source>
        <dbReference type="ARBA" id="ARBA00022729"/>
    </source>
</evidence>
<evidence type="ECO:0000256" key="5">
    <source>
        <dbReference type="ARBA" id="ARBA00023136"/>
    </source>
</evidence>
<proteinExistence type="predicted"/>
<feature type="region of interest" description="Disordered" evidence="9">
    <location>
        <begin position="338"/>
        <end position="390"/>
    </location>
</feature>
<dbReference type="GO" id="GO:0043005">
    <property type="term" value="C:neuron projection"/>
    <property type="evidence" value="ECO:0007669"/>
    <property type="project" value="TreeGrafter"/>
</dbReference>
<feature type="domain" description="Ig-like" evidence="10">
    <location>
        <begin position="149"/>
        <end position="234"/>
    </location>
</feature>
<dbReference type="GO" id="GO:0005886">
    <property type="term" value="C:plasma membrane"/>
    <property type="evidence" value="ECO:0007669"/>
    <property type="project" value="UniProtKB-SubCell"/>
</dbReference>
<keyword evidence="3" id="KW-0732">Signal</keyword>
<keyword evidence="4" id="KW-0677">Repeat</keyword>
<evidence type="ECO:0000256" key="1">
    <source>
        <dbReference type="ARBA" id="ARBA00004236"/>
    </source>
</evidence>
<dbReference type="InterPro" id="IPR003599">
    <property type="entry name" value="Ig_sub"/>
</dbReference>
<dbReference type="SMART" id="SM00409">
    <property type="entry name" value="IG"/>
    <property type="match status" value="3"/>
</dbReference>
<accession>A0A8B6Z768</accession>
<dbReference type="SMART" id="SM00408">
    <property type="entry name" value="IGc2"/>
    <property type="match status" value="3"/>
</dbReference>
<evidence type="ECO:0000313" key="12">
    <source>
        <dbReference type="Proteomes" id="UP000005203"/>
    </source>
</evidence>
<dbReference type="InterPro" id="IPR013783">
    <property type="entry name" value="Ig-like_fold"/>
</dbReference>
<dbReference type="InterPro" id="IPR007110">
    <property type="entry name" value="Ig-like_dom"/>
</dbReference>
<dbReference type="Pfam" id="PF13927">
    <property type="entry name" value="Ig_3"/>
    <property type="match status" value="2"/>
</dbReference>
<keyword evidence="7" id="KW-0325">Glycoprotein</keyword>
<dbReference type="PANTHER" id="PTHR12231:SF272">
    <property type="entry name" value="DPR-INTERACTING PROTEIN THETA"/>
    <property type="match status" value="1"/>
</dbReference>
<feature type="domain" description="Ig-like" evidence="10">
    <location>
        <begin position="47"/>
        <end position="140"/>
    </location>
</feature>
<evidence type="ECO:0000313" key="11">
    <source>
        <dbReference type="EnsemblMetazoa" id="XP_006569751"/>
    </source>
</evidence>
<dbReference type="InterPro" id="IPR003598">
    <property type="entry name" value="Ig_sub2"/>
</dbReference>
<dbReference type="SUPFAM" id="SSF48726">
    <property type="entry name" value="Immunoglobulin"/>
    <property type="match status" value="3"/>
</dbReference>
<evidence type="ECO:0000256" key="2">
    <source>
        <dbReference type="ARBA" id="ARBA00022475"/>
    </source>
</evidence>
<dbReference type="Proteomes" id="UP000005203">
    <property type="component" value="Linkage group LG10"/>
</dbReference>
<keyword evidence="8" id="KW-0393">Immunoglobulin domain</keyword>
<dbReference type="PROSITE" id="PS50835">
    <property type="entry name" value="IG_LIKE"/>
    <property type="match status" value="3"/>
</dbReference>
<dbReference type="InterPro" id="IPR013106">
    <property type="entry name" value="Ig_V-set"/>
</dbReference>
<evidence type="ECO:0000256" key="4">
    <source>
        <dbReference type="ARBA" id="ARBA00022737"/>
    </source>
</evidence>
<evidence type="ECO:0000259" key="10">
    <source>
        <dbReference type="PROSITE" id="PS50835"/>
    </source>
</evidence>
<name>A0A7M7GY91_APIME</name>
<dbReference type="Gene3D" id="2.60.40.10">
    <property type="entry name" value="Immunoglobulins"/>
    <property type="match status" value="3"/>
</dbReference>
<feature type="domain" description="Ig-like" evidence="10">
    <location>
        <begin position="245"/>
        <end position="338"/>
    </location>
</feature>
<feature type="region of interest" description="Disordered" evidence="9">
    <location>
        <begin position="429"/>
        <end position="450"/>
    </location>
</feature>